<keyword evidence="3 5" id="KW-0067">ATP-binding</keyword>
<keyword evidence="7" id="KW-1185">Reference proteome</keyword>
<dbReference type="InterPro" id="IPR003593">
    <property type="entry name" value="AAA+_ATPase"/>
</dbReference>
<dbReference type="FunFam" id="3.40.50.300:FF:000425">
    <property type="entry name" value="Probable ABC transporter, ATP-binding subunit"/>
    <property type="match status" value="1"/>
</dbReference>
<dbReference type="GO" id="GO:0015697">
    <property type="term" value="P:quaternary ammonium group transport"/>
    <property type="evidence" value="ECO:0007669"/>
    <property type="project" value="UniProtKB-ARBA"/>
</dbReference>
<accession>A0A8J7VSL2</accession>
<evidence type="ECO:0000259" key="4">
    <source>
        <dbReference type="PROSITE" id="PS50893"/>
    </source>
</evidence>
<dbReference type="RefSeq" id="WP_211925205.1">
    <property type="nucleotide sequence ID" value="NZ_JAGQFT020000009.1"/>
</dbReference>
<gene>
    <name evidence="6" type="ORF">KB893_013665</name>
    <name evidence="5" type="ORF">KB893_01695</name>
</gene>
<organism evidence="5">
    <name type="scientific">Coralloluteibacterium stylophorae</name>
    <dbReference type="NCBI Taxonomy" id="1776034"/>
    <lineage>
        <taxon>Bacteria</taxon>
        <taxon>Pseudomonadati</taxon>
        <taxon>Pseudomonadota</taxon>
        <taxon>Gammaproteobacteria</taxon>
        <taxon>Lysobacterales</taxon>
        <taxon>Lysobacteraceae</taxon>
        <taxon>Coralloluteibacterium</taxon>
    </lineage>
</organism>
<evidence type="ECO:0000256" key="1">
    <source>
        <dbReference type="ARBA" id="ARBA00022448"/>
    </source>
</evidence>
<dbReference type="PROSITE" id="PS00211">
    <property type="entry name" value="ABC_TRANSPORTER_1"/>
    <property type="match status" value="1"/>
</dbReference>
<evidence type="ECO:0000313" key="6">
    <source>
        <dbReference type="EMBL" id="MBS7458183.1"/>
    </source>
</evidence>
<comment type="caution">
    <text evidence="5">The sequence shown here is derived from an EMBL/GenBank/DDBJ whole genome shotgun (WGS) entry which is preliminary data.</text>
</comment>
<dbReference type="PROSITE" id="PS50893">
    <property type="entry name" value="ABC_TRANSPORTER_2"/>
    <property type="match status" value="1"/>
</dbReference>
<evidence type="ECO:0000313" key="7">
    <source>
        <dbReference type="Proteomes" id="UP000675747"/>
    </source>
</evidence>
<reference evidence="5" key="2">
    <citation type="submission" date="2021-04" db="EMBL/GenBank/DDBJ databases">
        <authorList>
            <person name="Karlyshev A.V."/>
        </authorList>
    </citation>
    <scope>NUCLEOTIDE SEQUENCE</scope>
    <source>
        <strain evidence="5">LMG 29479</strain>
    </source>
</reference>
<reference evidence="6 7" key="1">
    <citation type="journal article" date="2021" name="Microbiol. Resour. Announc.">
        <title>Draft Genome Sequence of Coralloluteibacterium stylophorae LMG 29479T.</title>
        <authorList>
            <person name="Karlyshev A.V."/>
            <person name="Kudryashova E.B."/>
            <person name="Ariskina E.V."/>
            <person name="Conroy A.P."/>
            <person name="Abidueva E.Y."/>
        </authorList>
    </citation>
    <scope>NUCLEOTIDE SEQUENCE [LARGE SCALE GENOMIC DNA]</scope>
    <source>
        <strain evidence="6 7">LMG 29479</strain>
    </source>
</reference>
<dbReference type="AlphaFoldDB" id="A0A8J7VSL2"/>
<dbReference type="InterPro" id="IPR027417">
    <property type="entry name" value="P-loop_NTPase"/>
</dbReference>
<dbReference type="EMBL" id="JAGQFT020000009">
    <property type="protein sequence ID" value="MBS7458183.1"/>
    <property type="molecule type" value="Genomic_DNA"/>
</dbReference>
<keyword evidence="1" id="KW-0813">Transport</keyword>
<dbReference type="PANTHER" id="PTHR42781:SF4">
    <property type="entry name" value="SPERMIDINE_PUTRESCINE IMPORT ATP-BINDING PROTEIN POTA"/>
    <property type="match status" value="1"/>
</dbReference>
<evidence type="ECO:0000256" key="3">
    <source>
        <dbReference type="ARBA" id="ARBA00022840"/>
    </source>
</evidence>
<dbReference type="InterPro" id="IPR017871">
    <property type="entry name" value="ABC_transporter-like_CS"/>
</dbReference>
<protein>
    <submittedName>
        <fullName evidence="5">ATP-binding cassette domain-containing protein</fullName>
    </submittedName>
</protein>
<keyword evidence="2" id="KW-0547">Nucleotide-binding</keyword>
<dbReference type="SUPFAM" id="SSF52540">
    <property type="entry name" value="P-loop containing nucleoside triphosphate hydrolases"/>
    <property type="match status" value="1"/>
</dbReference>
<evidence type="ECO:0000313" key="5">
    <source>
        <dbReference type="EMBL" id="MBR0561238.1"/>
    </source>
</evidence>
<dbReference type="SMART" id="SM00382">
    <property type="entry name" value="AAA"/>
    <property type="match status" value="1"/>
</dbReference>
<name>A0A8J7VSL2_9GAMM</name>
<dbReference type="PANTHER" id="PTHR42781">
    <property type="entry name" value="SPERMIDINE/PUTRESCINE IMPORT ATP-BINDING PROTEIN POTA"/>
    <property type="match status" value="1"/>
</dbReference>
<proteinExistence type="predicted"/>
<evidence type="ECO:0000256" key="2">
    <source>
        <dbReference type="ARBA" id="ARBA00022741"/>
    </source>
</evidence>
<dbReference type="Gene3D" id="3.40.50.300">
    <property type="entry name" value="P-loop containing nucleotide triphosphate hydrolases"/>
    <property type="match status" value="1"/>
</dbReference>
<dbReference type="InterPro" id="IPR050093">
    <property type="entry name" value="ABC_SmlMolc_Importer"/>
</dbReference>
<dbReference type="GO" id="GO:0016887">
    <property type="term" value="F:ATP hydrolysis activity"/>
    <property type="evidence" value="ECO:0007669"/>
    <property type="project" value="InterPro"/>
</dbReference>
<dbReference type="GO" id="GO:0005524">
    <property type="term" value="F:ATP binding"/>
    <property type="evidence" value="ECO:0007669"/>
    <property type="project" value="UniProtKB-KW"/>
</dbReference>
<dbReference type="EMBL" id="JAGQFT010000005">
    <property type="protein sequence ID" value="MBR0561238.1"/>
    <property type="molecule type" value="Genomic_DNA"/>
</dbReference>
<sequence>MFTLTHIQHRYGDRVALEVDLRIEPGRTTALIGPSGAGKSTLLRLLTGLEWPDRGEVRFDGAPLTPTDLAAQRRRIGYVIQEGGLFPHLTARQNAALVARVCGWPTARIAARIRELAALCRLPEDALDRYPGELSGGQRQRVGLVRALMLDPPALLLDEPLGALDPIVRHDLQTDLRALFADLGKTVVLVTHDVAEAFFLAGHVVLLRDGRVAQEGTPAALRTAPVSDFVRRFVHAQRAVATA</sequence>
<feature type="domain" description="ABC transporter" evidence="4">
    <location>
        <begin position="1"/>
        <end position="234"/>
    </location>
</feature>
<dbReference type="Pfam" id="PF00005">
    <property type="entry name" value="ABC_tran"/>
    <property type="match status" value="1"/>
</dbReference>
<dbReference type="Proteomes" id="UP000675747">
    <property type="component" value="Unassembled WGS sequence"/>
</dbReference>
<dbReference type="InterPro" id="IPR003439">
    <property type="entry name" value="ABC_transporter-like_ATP-bd"/>
</dbReference>